<reference evidence="2 3" key="1">
    <citation type="submission" date="2013-10" db="EMBL/GenBank/DDBJ databases">
        <title>The Genome Sequence of Acinetobacter lwoffii NIPH 512.</title>
        <authorList>
            <consortium name="The Broad Institute Genomics Platform"/>
            <consortium name="The Broad Institute Genome Sequencing Center for Infectious Disease"/>
            <person name="Cerqueira G."/>
            <person name="Feldgarden M."/>
            <person name="Courvalin P."/>
            <person name="Grillot-Courvalin C."/>
            <person name="Clermont D."/>
            <person name="Rocha E."/>
            <person name="Yoon E.-J."/>
            <person name="Nemec A."/>
            <person name="Young S.K."/>
            <person name="Zeng Q."/>
            <person name="Gargeya S."/>
            <person name="Fitzgerald M."/>
            <person name="Abouelleil A."/>
            <person name="Alvarado L."/>
            <person name="Berlin A.M."/>
            <person name="Chapman S.B."/>
            <person name="Gainer-Dewar J."/>
            <person name="Goldberg J."/>
            <person name="Gnerre S."/>
            <person name="Griggs A."/>
            <person name="Gujja S."/>
            <person name="Hansen M."/>
            <person name="Howarth C."/>
            <person name="Imamovic A."/>
            <person name="Ireland A."/>
            <person name="Larimer J."/>
            <person name="McCowan C."/>
            <person name="Murphy C."/>
            <person name="Pearson M."/>
            <person name="Poon T.W."/>
            <person name="Priest M."/>
            <person name="Roberts A."/>
            <person name="Saif S."/>
            <person name="Shea T."/>
            <person name="Sykes S."/>
            <person name="Wortman J."/>
            <person name="Nusbaum C."/>
            <person name="Birren B."/>
        </authorList>
    </citation>
    <scope>NUCLEOTIDE SEQUENCE [LARGE SCALE GENOMIC DNA]</scope>
    <source>
        <strain evidence="2 3">NIPH 512</strain>
    </source>
</reference>
<keyword evidence="3" id="KW-1185">Reference proteome</keyword>
<dbReference type="RefSeq" id="WP_004645851.1">
    <property type="nucleotide sequence ID" value="NZ_KI530561.1"/>
</dbReference>
<feature type="chain" id="PRO_5046063302" evidence="1">
    <location>
        <begin position="30"/>
        <end position="759"/>
    </location>
</feature>
<accession>A0ABP2ZCG3</accession>
<protein>
    <submittedName>
        <fullName evidence="2">Uncharacterized protein</fullName>
    </submittedName>
</protein>
<gene>
    <name evidence="2" type="ORF">P800_01801</name>
</gene>
<evidence type="ECO:0000313" key="3">
    <source>
        <dbReference type="Proteomes" id="UP000018465"/>
    </source>
</evidence>
<feature type="signal peptide" evidence="1">
    <location>
        <begin position="1"/>
        <end position="29"/>
    </location>
</feature>
<organism evidence="2 3">
    <name type="scientific">Acinetobacter lwoffii NCTC 5866 = CIP 64.10 = NIPH 512</name>
    <dbReference type="NCBI Taxonomy" id="981327"/>
    <lineage>
        <taxon>Bacteria</taxon>
        <taxon>Pseudomonadati</taxon>
        <taxon>Pseudomonadota</taxon>
        <taxon>Gammaproteobacteria</taxon>
        <taxon>Moraxellales</taxon>
        <taxon>Moraxellaceae</taxon>
        <taxon>Acinetobacter</taxon>
    </lineage>
</organism>
<dbReference type="EMBL" id="AYHO01000003">
    <property type="protein sequence ID" value="ESJ95072.1"/>
    <property type="molecule type" value="Genomic_DNA"/>
</dbReference>
<sequence>MAQIKDIFKFRKSYLAMTIGFSLLPSAHAMQELSDSSLSNTTGEGVALVLDDFKMVFQGPKDLSAGSSYARGIENPGQADTGFIRIIPTGENYEKLGENVYDKIYKTSYDNNVLQGKIDSGYNILYTSTYNSTYDTSYTSLYSTYTQPIPDKLTAERTKLESEIPDRYFNSDAIIQRYFNERHNYYRNGTNRGLFDPDGRAVNDGTTVYTTRPVSEDPTGLLNYAEKALEHATTNTYEMIQLLYGGRASEANANLANSTFYKSLTGFTRNNVIGSEINSLVQRLSDASYAAADIRAKFQAGQIAEAEAKKQTEELYAGILSDAKTDALLEAKNTTVGSLRTKADVFIYGLALSKSDGSLSTRYSNQGFSWGSAENPWLFRAGTENVKQFKDAAKDVGYIALEAPLSPIAGVESDNNIKLGFWSDIFARELNSSNVVDPITGGPTSGLDKEHRLRTQFVANGLSLNGSQIRLFQTLESDNKDYNQTLGLASIIRLNTDDNPSATGYFDTRLLSRLDKVKNKTDAEIAVLRTLTDKQLEAEGFDREMISAESVTLARTYAGNTDSINTRNNALNRKGIRLSTAAKTDGLDGDGPTPALNGSIAPVFHDFDGLYLYSPNINLVLGNMYQPFVVGSEGNNIILEVTRIPNIPSIYNQIYQNYGGGLGTTDLKGSTCNVYSCGTPIKNNVLDTTALYQGRNATHSSIAIGTTERIPETNMLRAKDGVDSTGIVFKSIDGSSKNFGSAVIDGVLIQHLKIKTTGL</sequence>
<evidence type="ECO:0000256" key="1">
    <source>
        <dbReference type="SAM" id="SignalP"/>
    </source>
</evidence>
<proteinExistence type="predicted"/>
<comment type="caution">
    <text evidence="2">The sequence shown here is derived from an EMBL/GenBank/DDBJ whole genome shotgun (WGS) entry which is preliminary data.</text>
</comment>
<keyword evidence="1" id="KW-0732">Signal</keyword>
<dbReference type="Proteomes" id="UP000018465">
    <property type="component" value="Unassembled WGS sequence"/>
</dbReference>
<name>A0ABP2ZCG3_ACILW</name>
<evidence type="ECO:0000313" key="2">
    <source>
        <dbReference type="EMBL" id="ESJ95072.1"/>
    </source>
</evidence>